<keyword evidence="6" id="KW-1133">Transmembrane helix</keyword>
<evidence type="ECO:0000256" key="4">
    <source>
        <dbReference type="ARBA" id="ARBA00022777"/>
    </source>
</evidence>
<feature type="transmembrane region" description="Helical" evidence="6">
    <location>
        <begin position="429"/>
        <end position="447"/>
    </location>
</feature>
<evidence type="ECO:0000256" key="6">
    <source>
        <dbReference type="SAM" id="Phobius"/>
    </source>
</evidence>
<dbReference type="EMBL" id="CAAHFG010000001">
    <property type="protein sequence ID" value="VGO13020.1"/>
    <property type="molecule type" value="Genomic_DNA"/>
</dbReference>
<evidence type="ECO:0000256" key="3">
    <source>
        <dbReference type="ARBA" id="ARBA00022679"/>
    </source>
</evidence>
<sequence>MRQPFLIGIVTLLCINLCKAESSRSTISSLEERLLDIDEELDQLAAFTLRHGIGSVGYRSQVHQTPDSPEWIRIELGDEVLIDQAVLVPMLFLVPQAGFQAEGFPHAFRILAGTAQTTNVVAEILEEDQVMPRIAPLAVSFPPVKASWVMIEASMMSSRVLDDRYTLQLSEIMVFSGNDNVALHKPITVAPPPRKPVAAHHQKYLADGFTPYLMDAAGEAESTTRLLRINAANPPPTLTINLNATYPVGQINLHTANLEYSIPMSQPSNRAVPSHVRILGANRSDFSDATVLCEHRQESLYDNGPIIILHFPETECSYIRIEILDPIPVGSLSSRNNLIAFSEIEVISGGCNIALHAPVAANESFSTSPKLLNLITDGLNYYGEILPIREWMTQLSRRHDLEKERPLVVSERNRLYAAQKVILKKTQGTALFLLVAIAFTILIDHIIRLRQAARIRERLAADLHDELGATNYTIGLFSDAICRENCTPEKRKMLHERIRAIVDQNGRAIRNISNLLDADIYQGLVQDIERIAERVSGKVDHSLTIEGEEFLGQLLPRTRADLFLFFKESLVNVCRHSTATAIRTHIAATPKHLKLTVSDNGQGLSDNKIPKSLKRRAKLFKAKVGIGESPDGGAQITLTLRIRRRLNWTAIFNRP</sequence>
<protein>
    <recommendedName>
        <fullName evidence="2">histidine kinase</fullName>
        <ecNumber evidence="2">2.7.13.3</ecNumber>
    </recommendedName>
</protein>
<dbReference type="RefSeq" id="WP_136078638.1">
    <property type="nucleotide sequence ID" value="NZ_CAAHFG010000001.1"/>
</dbReference>
<name>A0A6C2TZA1_PONDE</name>
<dbReference type="PANTHER" id="PTHR24421:SF10">
    <property type="entry name" value="NITRATE_NITRITE SENSOR PROTEIN NARQ"/>
    <property type="match status" value="1"/>
</dbReference>
<keyword evidence="4" id="KW-0418">Kinase</keyword>
<organism evidence="7 8">
    <name type="scientific">Pontiella desulfatans</name>
    <dbReference type="NCBI Taxonomy" id="2750659"/>
    <lineage>
        <taxon>Bacteria</taxon>
        <taxon>Pseudomonadati</taxon>
        <taxon>Kiritimatiellota</taxon>
        <taxon>Kiritimatiellia</taxon>
        <taxon>Kiritimatiellales</taxon>
        <taxon>Pontiellaceae</taxon>
        <taxon>Pontiella</taxon>
    </lineage>
</organism>
<dbReference type="EC" id="2.7.13.3" evidence="2"/>
<dbReference type="Gene3D" id="2.60.120.260">
    <property type="entry name" value="Galactose-binding domain-like"/>
    <property type="match status" value="2"/>
</dbReference>
<dbReference type="GO" id="GO:0000160">
    <property type="term" value="P:phosphorelay signal transduction system"/>
    <property type="evidence" value="ECO:0007669"/>
    <property type="project" value="UniProtKB-KW"/>
</dbReference>
<evidence type="ECO:0000256" key="5">
    <source>
        <dbReference type="ARBA" id="ARBA00023012"/>
    </source>
</evidence>
<evidence type="ECO:0000313" key="8">
    <source>
        <dbReference type="Proteomes" id="UP000366872"/>
    </source>
</evidence>
<reference evidence="7 8" key="1">
    <citation type="submission" date="2019-04" db="EMBL/GenBank/DDBJ databases">
        <authorList>
            <person name="Van Vliet M D."/>
        </authorList>
    </citation>
    <scope>NUCLEOTIDE SEQUENCE [LARGE SCALE GENOMIC DNA]</scope>
    <source>
        <strain evidence="7 8">F1</strain>
    </source>
</reference>
<evidence type="ECO:0000313" key="7">
    <source>
        <dbReference type="EMBL" id="VGO13020.1"/>
    </source>
</evidence>
<dbReference type="Proteomes" id="UP000366872">
    <property type="component" value="Unassembled WGS sequence"/>
</dbReference>
<dbReference type="PANTHER" id="PTHR24421">
    <property type="entry name" value="NITRATE/NITRITE SENSOR PROTEIN NARX-RELATED"/>
    <property type="match status" value="1"/>
</dbReference>
<keyword evidence="6" id="KW-0472">Membrane</keyword>
<dbReference type="GO" id="GO:0004673">
    <property type="term" value="F:protein histidine kinase activity"/>
    <property type="evidence" value="ECO:0007669"/>
    <property type="project" value="UniProtKB-EC"/>
</dbReference>
<accession>A0A6C2TZA1</accession>
<dbReference type="InterPro" id="IPR036890">
    <property type="entry name" value="HATPase_C_sf"/>
</dbReference>
<comment type="catalytic activity">
    <reaction evidence="1">
        <text>ATP + protein L-histidine = ADP + protein N-phospho-L-histidine.</text>
        <dbReference type="EC" id="2.7.13.3"/>
    </reaction>
</comment>
<dbReference type="AlphaFoldDB" id="A0A6C2TZA1"/>
<keyword evidence="3" id="KW-0808">Transferase</keyword>
<dbReference type="SUPFAM" id="SSF55874">
    <property type="entry name" value="ATPase domain of HSP90 chaperone/DNA topoisomerase II/histidine kinase"/>
    <property type="match status" value="1"/>
</dbReference>
<evidence type="ECO:0000256" key="2">
    <source>
        <dbReference type="ARBA" id="ARBA00012438"/>
    </source>
</evidence>
<evidence type="ECO:0000256" key="1">
    <source>
        <dbReference type="ARBA" id="ARBA00000085"/>
    </source>
</evidence>
<dbReference type="Gene3D" id="3.30.565.10">
    <property type="entry name" value="Histidine kinase-like ATPase, C-terminal domain"/>
    <property type="match status" value="1"/>
</dbReference>
<gene>
    <name evidence="7" type="ORF">PDESU_01574</name>
</gene>
<keyword evidence="8" id="KW-1185">Reference proteome</keyword>
<keyword evidence="6" id="KW-0812">Transmembrane</keyword>
<proteinExistence type="predicted"/>
<dbReference type="InterPro" id="IPR050482">
    <property type="entry name" value="Sensor_HK_TwoCompSys"/>
</dbReference>
<keyword evidence="5" id="KW-0902">Two-component regulatory system</keyword>